<sequence length="360" mass="41387">MRQNYSWGRLRISEEIGRKLFTSLMVHPSFLAVVHLFGEKTEPVEESLSVYFCHPLSQYRPKSQEIPPFMNGGYVVGYNLKYAARHGRSFLEDPFSVRDAGLFQFYAKGSHTVERCNWIFINLPETLEQRLAEVLKDAEGIECDLQFQINAMVLLDATKDWKIYVNFLEEFFRRLLEVGFYTKVDGPTNSGDINADFSDIRKLQLFTDKLRGLHQSIRLNLDLGAGLQQSMNDMGKTSDMTSSARSSALESFNSQMNMFIWQHRTHLGRIESLIARAQGVSSLIQSILDIRTADSSTRINSAVHDITEQGMEENKLIKRLTHQSTQDTRAMKVIAFISAIFLPSTFVAVGLQWWYFRRQR</sequence>
<keyword evidence="1" id="KW-1133">Transmembrane helix</keyword>
<dbReference type="Pfam" id="PF26616">
    <property type="entry name" value="CorA-like"/>
    <property type="match status" value="1"/>
</dbReference>
<evidence type="ECO:0000256" key="1">
    <source>
        <dbReference type="SAM" id="Phobius"/>
    </source>
</evidence>
<evidence type="ECO:0000313" key="4">
    <source>
        <dbReference type="Proteomes" id="UP000504636"/>
    </source>
</evidence>
<reference evidence="3 5" key="1">
    <citation type="journal article" date="2020" name="Stud. Mycol.">
        <title>101 Dothideomycetes genomes: a test case for predicting lifestyles and emergence of pathogens.</title>
        <authorList>
            <person name="Haridas S."/>
            <person name="Albert R."/>
            <person name="Binder M."/>
            <person name="Bloem J."/>
            <person name="Labutti K."/>
            <person name="Salamov A."/>
            <person name="Andreopoulos B."/>
            <person name="Baker S."/>
            <person name="Barry K."/>
            <person name="Bills G."/>
            <person name="Bluhm B."/>
            <person name="Cannon C."/>
            <person name="Castanera R."/>
            <person name="Culley D."/>
            <person name="Daum C."/>
            <person name="Ezra D."/>
            <person name="Gonzalez J."/>
            <person name="Henrissat B."/>
            <person name="Kuo A."/>
            <person name="Liang C."/>
            <person name="Lipzen A."/>
            <person name="Lutzoni F."/>
            <person name="Magnuson J."/>
            <person name="Mondo S."/>
            <person name="Nolan M."/>
            <person name="Ohm R."/>
            <person name="Pangilinan J."/>
            <person name="Park H.-J."/>
            <person name="Ramirez L."/>
            <person name="Alfaro M."/>
            <person name="Sun H."/>
            <person name="Tritt A."/>
            <person name="Yoshinaga Y."/>
            <person name="Zwiers L.-H."/>
            <person name="Turgeon B."/>
            <person name="Goodwin S."/>
            <person name="Spatafora J."/>
            <person name="Crous P."/>
            <person name="Grigoriev I."/>
        </authorList>
    </citation>
    <scope>NUCLEOTIDE SEQUENCE</scope>
    <source>
        <strain evidence="3 5">CBS 304.34</strain>
    </source>
</reference>
<gene>
    <name evidence="3 5" type="ORF">BDZ99DRAFT_423932</name>
</gene>
<keyword evidence="1" id="KW-0472">Membrane</keyword>
<evidence type="ECO:0000313" key="5">
    <source>
        <dbReference type="RefSeq" id="XP_033572566.1"/>
    </source>
</evidence>
<organism evidence="3">
    <name type="scientific">Mytilinidion resinicola</name>
    <dbReference type="NCBI Taxonomy" id="574789"/>
    <lineage>
        <taxon>Eukaryota</taxon>
        <taxon>Fungi</taxon>
        <taxon>Dikarya</taxon>
        <taxon>Ascomycota</taxon>
        <taxon>Pezizomycotina</taxon>
        <taxon>Dothideomycetes</taxon>
        <taxon>Pleosporomycetidae</taxon>
        <taxon>Mytilinidiales</taxon>
        <taxon>Mytilinidiaceae</taxon>
        <taxon>Mytilinidion</taxon>
    </lineage>
</organism>
<evidence type="ECO:0000313" key="3">
    <source>
        <dbReference type="EMBL" id="KAF2805602.1"/>
    </source>
</evidence>
<feature type="domain" description="CorA-like transporter" evidence="2">
    <location>
        <begin position="5"/>
        <end position="174"/>
    </location>
</feature>
<feature type="transmembrane region" description="Helical" evidence="1">
    <location>
        <begin position="333"/>
        <end position="356"/>
    </location>
</feature>
<evidence type="ECO:0000259" key="2">
    <source>
        <dbReference type="Pfam" id="PF26616"/>
    </source>
</evidence>
<dbReference type="RefSeq" id="XP_033572566.1">
    <property type="nucleotide sequence ID" value="XM_033717044.1"/>
</dbReference>
<name>A0A6A6Y9U8_9PEZI</name>
<keyword evidence="4" id="KW-1185">Reference proteome</keyword>
<reference evidence="5" key="3">
    <citation type="submission" date="2025-04" db="UniProtKB">
        <authorList>
            <consortium name="RefSeq"/>
        </authorList>
    </citation>
    <scope>IDENTIFICATION</scope>
    <source>
        <strain evidence="5">CBS 304.34</strain>
    </source>
</reference>
<keyword evidence="1" id="KW-0812">Transmembrane</keyword>
<accession>A0A6A6Y9U8</accession>
<reference evidence="5" key="2">
    <citation type="submission" date="2020-04" db="EMBL/GenBank/DDBJ databases">
        <authorList>
            <consortium name="NCBI Genome Project"/>
        </authorList>
    </citation>
    <scope>NUCLEOTIDE SEQUENCE</scope>
    <source>
        <strain evidence="5">CBS 304.34</strain>
    </source>
</reference>
<dbReference type="EMBL" id="MU003709">
    <property type="protein sequence ID" value="KAF2805602.1"/>
    <property type="molecule type" value="Genomic_DNA"/>
</dbReference>
<protein>
    <recommendedName>
        <fullName evidence="2">CorA-like transporter domain-containing protein</fullName>
    </recommendedName>
</protein>
<dbReference type="InterPro" id="IPR058257">
    <property type="entry name" value="CorA-like_dom"/>
</dbReference>
<dbReference type="Proteomes" id="UP000504636">
    <property type="component" value="Unplaced"/>
</dbReference>
<proteinExistence type="predicted"/>
<dbReference type="OrthoDB" id="5396681at2759"/>
<dbReference type="AlphaFoldDB" id="A0A6A6Y9U8"/>
<dbReference type="GeneID" id="54457937"/>